<dbReference type="EMBL" id="VFOZ01000001">
    <property type="protein sequence ID" value="TQL96367.1"/>
    <property type="molecule type" value="Genomic_DNA"/>
</dbReference>
<dbReference type="PROSITE" id="PS51186">
    <property type="entry name" value="GNAT"/>
    <property type="match status" value="2"/>
</dbReference>
<feature type="binding site" evidence="4">
    <location>
        <position position="168"/>
    </location>
    <ligand>
        <name>1D-myo-inositol 2-(L-cysteinylamino)-2-deoxy-alpha-D-glucopyranoside</name>
        <dbReference type="ChEBI" id="CHEBI:58887"/>
    </ligand>
</feature>
<comment type="subunit">
    <text evidence="4">Monomer.</text>
</comment>
<dbReference type="CDD" id="cd04301">
    <property type="entry name" value="NAT_SF"/>
    <property type="match status" value="1"/>
</dbReference>
<evidence type="ECO:0000313" key="7">
    <source>
        <dbReference type="Proteomes" id="UP000316096"/>
    </source>
</evidence>
<proteinExistence type="inferred from homology"/>
<evidence type="ECO:0000256" key="3">
    <source>
        <dbReference type="ARBA" id="ARBA00023315"/>
    </source>
</evidence>
<dbReference type="SUPFAM" id="SSF55729">
    <property type="entry name" value="Acyl-CoA N-acyltransferases (Nat)"/>
    <property type="match status" value="1"/>
</dbReference>
<dbReference type="Pfam" id="PF00583">
    <property type="entry name" value="Acetyltransf_1"/>
    <property type="match status" value="2"/>
</dbReference>
<dbReference type="InterPro" id="IPR016181">
    <property type="entry name" value="Acyl_CoA_acyltransferase"/>
</dbReference>
<dbReference type="OrthoDB" id="3208058at2"/>
<keyword evidence="3 4" id="KW-0012">Acyltransferase</keyword>
<dbReference type="InterPro" id="IPR017813">
    <property type="entry name" value="Mycothiol_AcTrfase"/>
</dbReference>
<gene>
    <name evidence="4" type="primary">mshD</name>
    <name evidence="6" type="ORF">FB559_1894</name>
</gene>
<feature type="binding site" evidence="4">
    <location>
        <position position="255"/>
    </location>
    <ligand>
        <name>1D-myo-inositol 2-(L-cysteinylamino)-2-deoxy-alpha-D-glucopyranoside</name>
        <dbReference type="ChEBI" id="CHEBI:58887"/>
    </ligand>
</feature>
<dbReference type="AlphaFoldDB" id="A0A543CHG3"/>
<dbReference type="PANTHER" id="PTHR43877">
    <property type="entry name" value="AMINOALKYLPHOSPHONATE N-ACETYLTRANSFERASE-RELATED-RELATED"/>
    <property type="match status" value="1"/>
</dbReference>
<protein>
    <recommendedName>
        <fullName evidence="4">Mycothiol acetyltransferase</fullName>
        <shortName evidence="4">MSH acetyltransferase</shortName>
        <ecNumber evidence="4">2.3.1.189</ecNumber>
    </recommendedName>
    <alternativeName>
        <fullName evidence="4">Mycothiol synthase</fullName>
    </alternativeName>
</protein>
<feature type="domain" description="N-acetyltransferase" evidence="5">
    <location>
        <begin position="141"/>
        <end position="285"/>
    </location>
</feature>
<comment type="catalytic activity">
    <reaction evidence="4">
        <text>1D-myo-inositol 2-(L-cysteinylamino)-2-deoxy-alpha-D-glucopyranoside + acetyl-CoA = mycothiol + CoA + H(+)</text>
        <dbReference type="Rhea" id="RHEA:26172"/>
        <dbReference type="ChEBI" id="CHEBI:15378"/>
        <dbReference type="ChEBI" id="CHEBI:16768"/>
        <dbReference type="ChEBI" id="CHEBI:57287"/>
        <dbReference type="ChEBI" id="CHEBI:57288"/>
        <dbReference type="ChEBI" id="CHEBI:58887"/>
        <dbReference type="EC" id="2.3.1.189"/>
    </reaction>
</comment>
<dbReference type="EC" id="2.3.1.189" evidence="4"/>
<evidence type="ECO:0000256" key="1">
    <source>
        <dbReference type="ARBA" id="ARBA00022679"/>
    </source>
</evidence>
<feature type="binding site" evidence="4">
    <location>
        <begin position="228"/>
        <end position="234"/>
    </location>
    <ligand>
        <name>acetyl-CoA</name>
        <dbReference type="ChEBI" id="CHEBI:57288"/>
        <label>2</label>
    </ligand>
</feature>
<comment type="caution">
    <text evidence="4">Lacks conserved residue(s) required for the propagation of feature annotation.</text>
</comment>
<feature type="binding site" evidence="4">
    <location>
        <position position="207"/>
    </location>
    <ligand>
        <name>1D-myo-inositol 2-(L-cysteinylamino)-2-deoxy-alpha-D-glucopyranoside</name>
        <dbReference type="ChEBI" id="CHEBI:58887"/>
    </ligand>
</feature>
<name>A0A543CHG3_9ACTN</name>
<keyword evidence="1 4" id="KW-0808">Transferase</keyword>
<feature type="binding site" evidence="4">
    <location>
        <begin position="221"/>
        <end position="223"/>
    </location>
    <ligand>
        <name>acetyl-CoA</name>
        <dbReference type="ChEBI" id="CHEBI:57288"/>
        <label>2</label>
    </ligand>
</feature>
<dbReference type="InterPro" id="IPR050832">
    <property type="entry name" value="Bact_Acetyltransf"/>
</dbReference>
<dbReference type="PIRSF" id="PIRSF021524">
    <property type="entry name" value="MSH_acetyltransferase"/>
    <property type="match status" value="1"/>
</dbReference>
<feature type="binding site" evidence="4">
    <location>
        <begin position="69"/>
        <end position="71"/>
    </location>
    <ligand>
        <name>acetyl-CoA</name>
        <dbReference type="ChEBI" id="CHEBI:57288"/>
        <label>1</label>
    </ligand>
</feature>
<dbReference type="HAMAP" id="MF_01698">
    <property type="entry name" value="MshD"/>
    <property type="match status" value="1"/>
</dbReference>
<comment type="caution">
    <text evidence="6">The sequence shown here is derived from an EMBL/GenBank/DDBJ whole genome shotgun (WGS) entry which is preliminary data.</text>
</comment>
<keyword evidence="2 4" id="KW-0677">Repeat</keyword>
<dbReference type="PANTHER" id="PTHR43877:SF2">
    <property type="entry name" value="AMINOALKYLPHOSPHONATE N-ACETYLTRANSFERASE-RELATED"/>
    <property type="match status" value="1"/>
</dbReference>
<dbReference type="Gene3D" id="3.40.630.30">
    <property type="match status" value="1"/>
</dbReference>
<evidence type="ECO:0000313" key="6">
    <source>
        <dbReference type="EMBL" id="TQL96367.1"/>
    </source>
</evidence>
<sequence length="285" mass="30668">MSLVVREELTNDEVAAALEVTEEAAAADGVRPMGESALLRLRDGAGAVLAYDGDALAGVAILDGDAGELAVRPSLRRRGHGRALVTALAGQVESLNVWAHGELPAAVGLGGALGFERFRALWKMARPLGGTLPEVAVPAGVRLRTFETGRDEDAWVGINARAFADHPEQGRWTRTDLERREREPWFSPEGFFLAERDGEPVGFHWTKVHEEDGPVGEVYVVGVDPSAQGLGLGRVLTLAGLHHLQDLGLPSVILYVDESNTAATALYGKLGFERRSTDAMYRNSR</sequence>
<dbReference type="GO" id="GO:0035447">
    <property type="term" value="F:mycothiol synthase activity"/>
    <property type="evidence" value="ECO:0007669"/>
    <property type="project" value="UniProtKB-UniRule"/>
</dbReference>
<feature type="binding site" evidence="4">
    <location>
        <position position="217"/>
    </location>
    <ligand>
        <name>1D-myo-inositol 2-(L-cysteinylamino)-2-deoxy-alpha-D-glucopyranoside</name>
        <dbReference type="ChEBI" id="CHEBI:58887"/>
    </ligand>
</feature>
<accession>A0A543CHG3</accession>
<reference evidence="6 7" key="1">
    <citation type="submission" date="2019-06" db="EMBL/GenBank/DDBJ databases">
        <title>Sequencing the genomes of 1000 actinobacteria strains.</title>
        <authorList>
            <person name="Klenk H.-P."/>
        </authorList>
    </citation>
    <scope>NUCLEOTIDE SEQUENCE [LARGE SCALE GENOMIC DNA]</scope>
    <source>
        <strain evidence="6 7">DSM 102200</strain>
    </source>
</reference>
<dbReference type="NCBIfam" id="TIGR03448">
    <property type="entry name" value="mycothiol_MshD"/>
    <property type="match status" value="1"/>
</dbReference>
<comment type="function">
    <text evidence="4">Catalyzes the transfer of acetyl from acetyl-CoA to desacetylmycothiol (Cys-GlcN-Ins) to form mycothiol.</text>
</comment>
<evidence type="ECO:0000256" key="4">
    <source>
        <dbReference type="HAMAP-Rule" id="MF_01698"/>
    </source>
</evidence>
<keyword evidence="7" id="KW-1185">Reference proteome</keyword>
<dbReference type="Proteomes" id="UP000316096">
    <property type="component" value="Unassembled WGS sequence"/>
</dbReference>
<feature type="domain" description="N-acetyltransferase" evidence="5">
    <location>
        <begin position="3"/>
        <end position="129"/>
    </location>
</feature>
<comment type="similarity">
    <text evidence="4">Belongs to the acetyltransferase family. MshD subfamily.</text>
</comment>
<dbReference type="GO" id="GO:0010125">
    <property type="term" value="P:mycothiol biosynthetic process"/>
    <property type="evidence" value="ECO:0007669"/>
    <property type="project" value="UniProtKB-UniRule"/>
</dbReference>
<dbReference type="InterPro" id="IPR000182">
    <property type="entry name" value="GNAT_dom"/>
</dbReference>
<feature type="binding site" evidence="4">
    <location>
        <position position="35"/>
    </location>
    <ligand>
        <name>1D-myo-inositol 2-(L-cysteinylamino)-2-deoxy-alpha-D-glucopyranoside</name>
        <dbReference type="ChEBI" id="CHEBI:58887"/>
    </ligand>
</feature>
<evidence type="ECO:0000259" key="5">
    <source>
        <dbReference type="PROSITE" id="PS51186"/>
    </source>
</evidence>
<organism evidence="6 7">
    <name type="scientific">Actinoallomurus bryophytorum</name>
    <dbReference type="NCBI Taxonomy" id="1490222"/>
    <lineage>
        <taxon>Bacteria</taxon>
        <taxon>Bacillati</taxon>
        <taxon>Actinomycetota</taxon>
        <taxon>Actinomycetes</taxon>
        <taxon>Streptosporangiales</taxon>
        <taxon>Thermomonosporaceae</taxon>
        <taxon>Actinoallomurus</taxon>
    </lineage>
</organism>
<evidence type="ECO:0000256" key="2">
    <source>
        <dbReference type="ARBA" id="ARBA00022737"/>
    </source>
</evidence>